<evidence type="ECO:0000256" key="1">
    <source>
        <dbReference type="SAM" id="MobiDB-lite"/>
    </source>
</evidence>
<reference evidence="3" key="1">
    <citation type="submission" date="2020-01" db="EMBL/GenBank/DDBJ databases">
        <authorList>
            <person name="Rat A."/>
        </authorList>
    </citation>
    <scope>NUCLEOTIDE SEQUENCE</scope>
    <source>
        <strain evidence="3">LMG 31228</strain>
    </source>
</reference>
<sequence>MTTHTSRAIAATAALLFALPALAQQAPAADPHHPDSPAGGPPAVQPAPTPATPGGMGMMGMMSREGGGPGMAMMRHHAAPMNVIINVGPGITLEVEDADRAGGSARPGAMRGAMLGGMAGGSPMGMAGAPASAGPLHEMLAERVEGGLAFLRAELRIRPDQEVAWTGFAGKIRDAAARYRAAVAQMPRPGAGLEGRLAAAEARLAAELARAQACREAAAALLPVLDDAQRRTVDALAWLVIPGSGPGPMAGGMAR</sequence>
<evidence type="ECO:0000313" key="4">
    <source>
        <dbReference type="Proteomes" id="UP001138709"/>
    </source>
</evidence>
<accession>A0A9X9XGS9</accession>
<feature type="region of interest" description="Disordered" evidence="1">
    <location>
        <begin position="26"/>
        <end position="73"/>
    </location>
</feature>
<feature type="signal peptide" evidence="2">
    <location>
        <begin position="1"/>
        <end position="23"/>
    </location>
</feature>
<evidence type="ECO:0000313" key="3">
    <source>
        <dbReference type="EMBL" id="MBR0682915.1"/>
    </source>
</evidence>
<dbReference type="InterPro" id="IPR012899">
    <property type="entry name" value="LTXXQ"/>
</dbReference>
<gene>
    <name evidence="3" type="ORF">GXW74_20655</name>
</gene>
<keyword evidence="4" id="KW-1185">Reference proteome</keyword>
<dbReference type="Proteomes" id="UP001138709">
    <property type="component" value="Unassembled WGS sequence"/>
</dbReference>
<feature type="chain" id="PRO_5040966290" description="LTXXQ motif family protein" evidence="2">
    <location>
        <begin position="24"/>
        <end position="255"/>
    </location>
</feature>
<dbReference type="Pfam" id="PF07813">
    <property type="entry name" value="LTXXQ"/>
    <property type="match status" value="1"/>
</dbReference>
<keyword evidence="2" id="KW-0732">Signal</keyword>
<protein>
    <recommendedName>
        <fullName evidence="5">LTXXQ motif family protein</fullName>
    </recommendedName>
</protein>
<name>A0A9X9XGS9_9PROT</name>
<dbReference type="EMBL" id="JAAEDL010000024">
    <property type="protein sequence ID" value="MBR0682915.1"/>
    <property type="molecule type" value="Genomic_DNA"/>
</dbReference>
<organism evidence="3 4">
    <name type="scientific">Neoroseomonas eburnea</name>
    <dbReference type="NCBI Taxonomy" id="1346889"/>
    <lineage>
        <taxon>Bacteria</taxon>
        <taxon>Pseudomonadati</taxon>
        <taxon>Pseudomonadota</taxon>
        <taxon>Alphaproteobacteria</taxon>
        <taxon>Acetobacterales</taxon>
        <taxon>Acetobacteraceae</taxon>
        <taxon>Neoroseomonas</taxon>
    </lineage>
</organism>
<comment type="caution">
    <text evidence="3">The sequence shown here is derived from an EMBL/GenBank/DDBJ whole genome shotgun (WGS) entry which is preliminary data.</text>
</comment>
<dbReference type="GO" id="GO:0042597">
    <property type="term" value="C:periplasmic space"/>
    <property type="evidence" value="ECO:0007669"/>
    <property type="project" value="InterPro"/>
</dbReference>
<evidence type="ECO:0008006" key="5">
    <source>
        <dbReference type="Google" id="ProtNLM"/>
    </source>
</evidence>
<dbReference type="AlphaFoldDB" id="A0A9X9XGS9"/>
<reference evidence="3" key="2">
    <citation type="journal article" date="2021" name="Syst. Appl. Microbiol.">
        <title>Roseomonas hellenica sp. nov., isolated from roots of wild-growing Alkanna tinctoria.</title>
        <authorList>
            <person name="Rat A."/>
            <person name="Naranjo H.D."/>
            <person name="Lebbe L."/>
            <person name="Cnockaert M."/>
            <person name="Krigas N."/>
            <person name="Grigoriadou K."/>
            <person name="Maloupa E."/>
            <person name="Willems A."/>
        </authorList>
    </citation>
    <scope>NUCLEOTIDE SEQUENCE</scope>
    <source>
        <strain evidence="3">LMG 31228</strain>
    </source>
</reference>
<evidence type="ECO:0000256" key="2">
    <source>
        <dbReference type="SAM" id="SignalP"/>
    </source>
</evidence>
<proteinExistence type="predicted"/>
<feature type="compositionally biased region" description="Pro residues" evidence="1">
    <location>
        <begin position="39"/>
        <end position="51"/>
    </location>
</feature>
<dbReference type="RefSeq" id="WP_211848451.1">
    <property type="nucleotide sequence ID" value="NZ_JAAEDL010000024.1"/>
</dbReference>